<accession>A0A4V2Z2Z3</accession>
<dbReference type="InterPro" id="IPR022694">
    <property type="entry name" value="3-OHacyl-CoA_DH"/>
</dbReference>
<dbReference type="PIRSF" id="PIRSF000105">
    <property type="entry name" value="HCDH"/>
    <property type="match status" value="1"/>
</dbReference>
<feature type="compositionally biased region" description="Basic and acidic residues" evidence="5">
    <location>
        <begin position="16"/>
        <end position="26"/>
    </location>
</feature>
<dbReference type="PANTHER" id="PTHR48075">
    <property type="entry name" value="3-HYDROXYACYL-COA DEHYDROGENASE FAMILY PROTEIN"/>
    <property type="match status" value="1"/>
</dbReference>
<dbReference type="InterPro" id="IPR006176">
    <property type="entry name" value="3-OHacyl-CoA_DH_NAD-bd"/>
</dbReference>
<dbReference type="SUPFAM" id="SSF51735">
    <property type="entry name" value="NAD(P)-binding Rossmann-fold domains"/>
    <property type="match status" value="1"/>
</dbReference>
<name>A0A4V2Z2Z3_9ACTN</name>
<evidence type="ECO:0000313" key="8">
    <source>
        <dbReference type="EMBL" id="TDE10598.1"/>
    </source>
</evidence>
<evidence type="ECO:0000313" key="9">
    <source>
        <dbReference type="Proteomes" id="UP000294739"/>
    </source>
</evidence>
<dbReference type="EMBL" id="SMKZ01000013">
    <property type="protein sequence ID" value="TDE10598.1"/>
    <property type="molecule type" value="Genomic_DNA"/>
</dbReference>
<dbReference type="NCBIfam" id="NF005875">
    <property type="entry name" value="PRK07819.1"/>
    <property type="match status" value="1"/>
</dbReference>
<dbReference type="GO" id="GO:0006635">
    <property type="term" value="P:fatty acid beta-oxidation"/>
    <property type="evidence" value="ECO:0007669"/>
    <property type="project" value="TreeGrafter"/>
</dbReference>
<organism evidence="8 9">
    <name type="scientific">Jiangella asiatica</name>
    <dbReference type="NCBI Taxonomy" id="2530372"/>
    <lineage>
        <taxon>Bacteria</taxon>
        <taxon>Bacillati</taxon>
        <taxon>Actinomycetota</taxon>
        <taxon>Actinomycetes</taxon>
        <taxon>Jiangellales</taxon>
        <taxon>Jiangellaceae</taxon>
        <taxon>Jiangella</taxon>
    </lineage>
</organism>
<feature type="region of interest" description="Disordered" evidence="5">
    <location>
        <begin position="1"/>
        <end position="28"/>
    </location>
</feature>
<dbReference type="InterPro" id="IPR036291">
    <property type="entry name" value="NAD(P)-bd_dom_sf"/>
</dbReference>
<dbReference type="AlphaFoldDB" id="A0A4V2Z2Z3"/>
<dbReference type="Proteomes" id="UP000294739">
    <property type="component" value="Unassembled WGS sequence"/>
</dbReference>
<keyword evidence="9" id="KW-1185">Reference proteome</keyword>
<comment type="similarity">
    <text evidence="2">Belongs to the 3-hydroxyacyl-CoA dehydrogenase family.</text>
</comment>
<comment type="pathway">
    <text evidence="1">Lipid metabolism; butanoate metabolism.</text>
</comment>
<dbReference type="GO" id="GO:0070403">
    <property type="term" value="F:NAD+ binding"/>
    <property type="evidence" value="ECO:0007669"/>
    <property type="project" value="InterPro"/>
</dbReference>
<dbReference type="InParanoid" id="A0A4V2Z2Z3"/>
<dbReference type="PANTHER" id="PTHR48075:SF9">
    <property type="entry name" value="3-HYDROXYBUTYRYL-COA DEHYDROGENASE"/>
    <property type="match status" value="1"/>
</dbReference>
<sequence length="315" mass="34001">MSVDQCVPATSGEPARQPDNRPDDRPAVAPERIGVVGCGVMGAGLAQLCAMEGLDVVVVVSGTSSVELRRGRLRAALDRSVRKGRLTHAEAADVHRRVMITADVGDLADRELVFEAAPEDEELKTEIFATLDKVVQHPDAILASNTSSIPVMRLAAATTRPERVMGAHFFNPATRMPLVEVVETLLTDRAKADRLAAFLTDVLGKRVVRVRDRSGFVVNALLFPYIMSAIRMLESGFASADDIDDAMVLGCNHPMGPLRLADLVGLDVVHAIGESLHAEFREPHHAPPPLLRRMVDAGLLGVKTGRGFHVHTTPE</sequence>
<dbReference type="InterPro" id="IPR008927">
    <property type="entry name" value="6-PGluconate_DH-like_C_sf"/>
</dbReference>
<dbReference type="Gene3D" id="3.40.50.720">
    <property type="entry name" value="NAD(P)-binding Rossmann-like Domain"/>
    <property type="match status" value="1"/>
</dbReference>
<reference evidence="8 9" key="1">
    <citation type="submission" date="2019-03" db="EMBL/GenBank/DDBJ databases">
        <title>Draft genome sequences of novel Actinobacteria.</title>
        <authorList>
            <person name="Sahin N."/>
            <person name="Ay H."/>
            <person name="Saygin H."/>
        </authorList>
    </citation>
    <scope>NUCLEOTIDE SEQUENCE [LARGE SCALE GENOMIC DNA]</scope>
    <source>
        <strain evidence="8 9">5K138</strain>
    </source>
</reference>
<feature type="domain" description="3-hydroxyacyl-CoA dehydrogenase C-terminal" evidence="6">
    <location>
        <begin position="215"/>
        <end position="308"/>
    </location>
</feature>
<dbReference type="OrthoDB" id="9771883at2"/>
<dbReference type="GO" id="GO:0008691">
    <property type="term" value="F:3-hydroxybutyryl-CoA dehydrogenase activity"/>
    <property type="evidence" value="ECO:0007669"/>
    <property type="project" value="TreeGrafter"/>
</dbReference>
<evidence type="ECO:0000256" key="3">
    <source>
        <dbReference type="ARBA" id="ARBA00023002"/>
    </source>
</evidence>
<feature type="domain" description="3-hydroxyacyl-CoA dehydrogenase NAD binding" evidence="7">
    <location>
        <begin position="33"/>
        <end position="212"/>
    </location>
</feature>
<dbReference type="RefSeq" id="WP_131894319.1">
    <property type="nucleotide sequence ID" value="NZ_SMKZ01000013.1"/>
</dbReference>
<evidence type="ECO:0000259" key="6">
    <source>
        <dbReference type="Pfam" id="PF00725"/>
    </source>
</evidence>
<protein>
    <submittedName>
        <fullName evidence="8">3-hydroxybutyryl-CoA dehydrogenase</fullName>
    </submittedName>
</protein>
<proteinExistence type="inferred from homology"/>
<evidence type="ECO:0000256" key="4">
    <source>
        <dbReference type="PIRSR" id="PIRSR000105-1"/>
    </source>
</evidence>
<dbReference type="Gene3D" id="1.10.1040.10">
    <property type="entry name" value="N-(1-d-carboxylethyl)-l-norvaline Dehydrogenase, domain 2"/>
    <property type="match status" value="1"/>
</dbReference>
<dbReference type="Pfam" id="PF02737">
    <property type="entry name" value="3HCDH_N"/>
    <property type="match status" value="1"/>
</dbReference>
<dbReference type="FunFam" id="3.40.50.720:FF:000009">
    <property type="entry name" value="Fatty oxidation complex, alpha subunit"/>
    <property type="match status" value="1"/>
</dbReference>
<dbReference type="FunCoup" id="A0A4V2Z2Z3">
    <property type="interactions" value="298"/>
</dbReference>
<comment type="caution">
    <text evidence="8">The sequence shown here is derived from an EMBL/GenBank/DDBJ whole genome shotgun (WGS) entry which is preliminary data.</text>
</comment>
<evidence type="ECO:0000256" key="5">
    <source>
        <dbReference type="SAM" id="MobiDB-lite"/>
    </source>
</evidence>
<dbReference type="Pfam" id="PF00725">
    <property type="entry name" value="3HCDH"/>
    <property type="match status" value="1"/>
</dbReference>
<dbReference type="InterPro" id="IPR013328">
    <property type="entry name" value="6PGD_dom2"/>
</dbReference>
<dbReference type="InterPro" id="IPR006108">
    <property type="entry name" value="3HC_DH_C"/>
</dbReference>
<feature type="site" description="Important for catalytic activity" evidence="4">
    <location>
        <position position="168"/>
    </location>
</feature>
<evidence type="ECO:0000256" key="2">
    <source>
        <dbReference type="ARBA" id="ARBA00009463"/>
    </source>
</evidence>
<evidence type="ECO:0000259" key="7">
    <source>
        <dbReference type="Pfam" id="PF02737"/>
    </source>
</evidence>
<keyword evidence="3" id="KW-0560">Oxidoreductase</keyword>
<evidence type="ECO:0000256" key="1">
    <source>
        <dbReference type="ARBA" id="ARBA00005086"/>
    </source>
</evidence>
<gene>
    <name evidence="8" type="ORF">E1269_10975</name>
</gene>
<dbReference type="SUPFAM" id="SSF48179">
    <property type="entry name" value="6-phosphogluconate dehydrogenase C-terminal domain-like"/>
    <property type="match status" value="1"/>
</dbReference>